<accession>A0A8S5R1J5</accession>
<sequence>MWIRSQNNYILANVNSIRIYKGDLDGCAYYSVQGHYDRYEQDLGYYSTKEKALEVLDRIQKYIGSERFYSTTKGISEQQAISSECTKVFQMPQDDDVEAR</sequence>
<dbReference type="EMBL" id="BK015791">
    <property type="protein sequence ID" value="DAE25018.1"/>
    <property type="molecule type" value="Genomic_DNA"/>
</dbReference>
<proteinExistence type="predicted"/>
<name>A0A8S5R1J5_9CAUD</name>
<reference evidence="1" key="1">
    <citation type="journal article" date="2021" name="Proc. Natl. Acad. Sci. U.S.A.">
        <title>A Catalog of Tens of Thousands of Viruses from Human Metagenomes Reveals Hidden Associations with Chronic Diseases.</title>
        <authorList>
            <person name="Tisza M.J."/>
            <person name="Buck C.B."/>
        </authorList>
    </citation>
    <scope>NUCLEOTIDE SEQUENCE</scope>
    <source>
        <strain evidence="1">Ct78050</strain>
    </source>
</reference>
<organism evidence="1">
    <name type="scientific">Myoviridae sp. ct78050</name>
    <dbReference type="NCBI Taxonomy" id="2826617"/>
    <lineage>
        <taxon>Viruses</taxon>
        <taxon>Duplodnaviria</taxon>
        <taxon>Heunggongvirae</taxon>
        <taxon>Uroviricota</taxon>
        <taxon>Caudoviricetes</taxon>
    </lineage>
</organism>
<evidence type="ECO:0000313" key="1">
    <source>
        <dbReference type="EMBL" id="DAE25018.1"/>
    </source>
</evidence>
<protein>
    <submittedName>
        <fullName evidence="1">Uncharacterized protein</fullName>
    </submittedName>
</protein>